<keyword evidence="4" id="KW-1185">Reference proteome</keyword>
<dbReference type="GO" id="GO:0009787">
    <property type="term" value="P:regulation of abscisic acid-activated signaling pathway"/>
    <property type="evidence" value="ECO:0007669"/>
    <property type="project" value="InterPro"/>
</dbReference>
<gene>
    <name evidence="3" type="ORF">TIFTF001_010950</name>
</gene>
<accession>A0AA88AD50</accession>
<dbReference type="GO" id="GO:0010100">
    <property type="term" value="P:negative regulation of photomorphogenesis"/>
    <property type="evidence" value="ECO:0007669"/>
    <property type="project" value="InterPro"/>
</dbReference>
<evidence type="ECO:0000313" key="3">
    <source>
        <dbReference type="EMBL" id="GMN41731.1"/>
    </source>
</evidence>
<evidence type="ECO:0000313" key="4">
    <source>
        <dbReference type="Proteomes" id="UP001187192"/>
    </source>
</evidence>
<comment type="caution">
    <text evidence="3">The sequence shown here is derived from an EMBL/GenBank/DDBJ whole genome shotgun (WGS) entry which is preliminary data.</text>
</comment>
<dbReference type="AlphaFoldDB" id="A0AA88AD50"/>
<protein>
    <submittedName>
        <fullName evidence="3">Uncharacterized protein</fullName>
    </submittedName>
</protein>
<sequence>MAGATILSPPPFPTTTTTTTTTDHPHNSSAHKLCAKLSYPSLHHPFRRNPRISICCRRGKVCLFFSSSSAFCPRHAHKSRLILCCSQLNNSTREEAQEIADDGFFFDGGGDLVVEEDDETDEEDEETEESSVDLLVRFLQSMVKKISKRAKKASRSVLPPAISTQLVSFAVDGLMLLASLSIVKALLEVHKRGSSFHEPSSHGKPCVIWVVCTLGGTVFVAILLLRVIWATVSYFQTSGNNFNQGGSSFGTAQPVTYFY</sequence>
<keyword evidence="2" id="KW-0472">Membrane</keyword>
<feature type="transmembrane region" description="Helical" evidence="2">
    <location>
        <begin position="207"/>
        <end position="229"/>
    </location>
</feature>
<feature type="region of interest" description="Disordered" evidence="1">
    <location>
        <begin position="1"/>
        <end position="27"/>
    </location>
</feature>
<reference evidence="3" key="1">
    <citation type="submission" date="2023-07" db="EMBL/GenBank/DDBJ databases">
        <title>draft genome sequence of fig (Ficus carica).</title>
        <authorList>
            <person name="Takahashi T."/>
            <person name="Nishimura K."/>
        </authorList>
    </citation>
    <scope>NUCLEOTIDE SEQUENCE</scope>
</reference>
<dbReference type="PANTHER" id="PTHR35474:SF3">
    <property type="entry name" value="PROTEIN SHORT HYPOCOTYL IN WHITE LIGHT 1"/>
    <property type="match status" value="1"/>
</dbReference>
<dbReference type="PANTHER" id="PTHR35474">
    <property type="entry name" value="ATP PHOSPHORIBOSYLTRANSFERASE REGULATORY SUBUNIT"/>
    <property type="match status" value="1"/>
</dbReference>
<keyword evidence="2" id="KW-0812">Transmembrane</keyword>
<feature type="transmembrane region" description="Helical" evidence="2">
    <location>
        <begin position="166"/>
        <end position="187"/>
    </location>
</feature>
<dbReference type="Proteomes" id="UP001187192">
    <property type="component" value="Unassembled WGS sequence"/>
</dbReference>
<organism evidence="3 4">
    <name type="scientific">Ficus carica</name>
    <name type="common">Common fig</name>
    <dbReference type="NCBI Taxonomy" id="3494"/>
    <lineage>
        <taxon>Eukaryota</taxon>
        <taxon>Viridiplantae</taxon>
        <taxon>Streptophyta</taxon>
        <taxon>Embryophyta</taxon>
        <taxon>Tracheophyta</taxon>
        <taxon>Spermatophyta</taxon>
        <taxon>Magnoliopsida</taxon>
        <taxon>eudicotyledons</taxon>
        <taxon>Gunneridae</taxon>
        <taxon>Pentapetalae</taxon>
        <taxon>rosids</taxon>
        <taxon>fabids</taxon>
        <taxon>Rosales</taxon>
        <taxon>Moraceae</taxon>
        <taxon>Ficeae</taxon>
        <taxon>Ficus</taxon>
    </lineage>
</organism>
<evidence type="ECO:0000256" key="1">
    <source>
        <dbReference type="SAM" id="MobiDB-lite"/>
    </source>
</evidence>
<evidence type="ECO:0000256" key="2">
    <source>
        <dbReference type="SAM" id="Phobius"/>
    </source>
</evidence>
<keyword evidence="2" id="KW-1133">Transmembrane helix</keyword>
<proteinExistence type="predicted"/>
<dbReference type="InterPro" id="IPR039324">
    <property type="entry name" value="SHW1"/>
</dbReference>
<dbReference type="EMBL" id="BTGU01000013">
    <property type="protein sequence ID" value="GMN41731.1"/>
    <property type="molecule type" value="Genomic_DNA"/>
</dbReference>
<name>A0AA88AD50_FICCA</name>